<dbReference type="Proteomes" id="UP000184428">
    <property type="component" value="Unassembled WGS sequence"/>
</dbReference>
<feature type="domain" description="STAS" evidence="1">
    <location>
        <begin position="40"/>
        <end position="121"/>
    </location>
</feature>
<protein>
    <submittedName>
        <fullName evidence="2">STAS domain-containing protein</fullName>
    </submittedName>
</protein>
<accession>A0A1M7S9P3</accession>
<name>A0A1M7S9P3_9ACTN</name>
<reference evidence="2 3" key="1">
    <citation type="submission" date="2016-12" db="EMBL/GenBank/DDBJ databases">
        <authorList>
            <person name="Song W.-J."/>
            <person name="Kurnit D.M."/>
        </authorList>
    </citation>
    <scope>NUCLEOTIDE SEQUENCE [LARGE SCALE GENOMIC DNA]</scope>
    <source>
        <strain evidence="2 3">DSM 43162</strain>
    </source>
</reference>
<evidence type="ECO:0000313" key="3">
    <source>
        <dbReference type="Proteomes" id="UP000184428"/>
    </source>
</evidence>
<dbReference type="InterPro" id="IPR002645">
    <property type="entry name" value="STAS_dom"/>
</dbReference>
<dbReference type="PROSITE" id="PS50801">
    <property type="entry name" value="STAS"/>
    <property type="match status" value="1"/>
</dbReference>
<dbReference type="CDD" id="cd07043">
    <property type="entry name" value="STAS_anti-anti-sigma_factors"/>
    <property type="match status" value="1"/>
</dbReference>
<dbReference type="InterPro" id="IPR036513">
    <property type="entry name" value="STAS_dom_sf"/>
</dbReference>
<dbReference type="InterPro" id="IPR058548">
    <property type="entry name" value="MlaB-like_STAS"/>
</dbReference>
<dbReference type="EMBL" id="FRDM01000002">
    <property type="protein sequence ID" value="SHN55115.1"/>
    <property type="molecule type" value="Genomic_DNA"/>
</dbReference>
<evidence type="ECO:0000313" key="2">
    <source>
        <dbReference type="EMBL" id="SHN55115.1"/>
    </source>
</evidence>
<proteinExistence type="predicted"/>
<organism evidence="2 3">
    <name type="scientific">Geodermatophilus obscurus</name>
    <dbReference type="NCBI Taxonomy" id="1861"/>
    <lineage>
        <taxon>Bacteria</taxon>
        <taxon>Bacillati</taxon>
        <taxon>Actinomycetota</taxon>
        <taxon>Actinomycetes</taxon>
        <taxon>Geodermatophilales</taxon>
        <taxon>Geodermatophilaceae</taxon>
        <taxon>Geodermatophilus</taxon>
    </lineage>
</organism>
<dbReference type="AlphaFoldDB" id="A0A1M7S9P3"/>
<dbReference type="Pfam" id="PF13466">
    <property type="entry name" value="STAS_2"/>
    <property type="match status" value="1"/>
</dbReference>
<sequence length="121" mass="13075">MRAVRVEGVHRLSSGSEPPSGAFRVVHEDAGPVLHLHGDVDEPLVRQMRAEGLDERELVAVQVAAVGYIDSTGLALLVRWAQSAARDGRPAVLRSASPWFRKVLDLAGISVLFVLEDDGRA</sequence>
<dbReference type="SUPFAM" id="SSF52091">
    <property type="entry name" value="SpoIIaa-like"/>
    <property type="match status" value="1"/>
</dbReference>
<dbReference type="Gene3D" id="3.30.750.24">
    <property type="entry name" value="STAS domain"/>
    <property type="match status" value="1"/>
</dbReference>
<evidence type="ECO:0000259" key="1">
    <source>
        <dbReference type="PROSITE" id="PS50801"/>
    </source>
</evidence>
<gene>
    <name evidence="2" type="ORF">SAMN05660350_00547</name>
</gene>